<dbReference type="GO" id="GO:0030048">
    <property type="term" value="P:actin filament-based movement"/>
    <property type="evidence" value="ECO:0007669"/>
    <property type="project" value="TreeGrafter"/>
</dbReference>
<dbReference type="GO" id="GO:0005886">
    <property type="term" value="C:plasma membrane"/>
    <property type="evidence" value="ECO:0007669"/>
    <property type="project" value="TreeGrafter"/>
</dbReference>
<keyword evidence="9 11" id="KW-0009">Actin-binding</keyword>
<dbReference type="InParanoid" id="A0A665W6S0"/>
<organism evidence="14 15">
    <name type="scientific">Echeneis naucrates</name>
    <name type="common">Live sharksucker</name>
    <dbReference type="NCBI Taxonomy" id="173247"/>
    <lineage>
        <taxon>Eukaryota</taxon>
        <taxon>Metazoa</taxon>
        <taxon>Chordata</taxon>
        <taxon>Craniata</taxon>
        <taxon>Vertebrata</taxon>
        <taxon>Euteleostomi</taxon>
        <taxon>Actinopterygii</taxon>
        <taxon>Neopterygii</taxon>
        <taxon>Teleostei</taxon>
        <taxon>Neoteleostei</taxon>
        <taxon>Acanthomorphata</taxon>
        <taxon>Carangaria</taxon>
        <taxon>Carangiformes</taxon>
        <taxon>Echeneidae</taxon>
        <taxon>Echeneis</taxon>
    </lineage>
</organism>
<dbReference type="GO" id="GO:0000146">
    <property type="term" value="F:microfilament motor activity"/>
    <property type="evidence" value="ECO:0007669"/>
    <property type="project" value="TreeGrafter"/>
</dbReference>
<feature type="region of interest" description="Actin-binding" evidence="11">
    <location>
        <begin position="573"/>
        <end position="595"/>
    </location>
</feature>
<dbReference type="PRINTS" id="PR00193">
    <property type="entry name" value="MYOSINHEAVY"/>
</dbReference>
<reference evidence="14" key="3">
    <citation type="submission" date="2025-09" db="UniProtKB">
        <authorList>
            <consortium name="Ensembl"/>
        </authorList>
    </citation>
    <scope>IDENTIFICATION</scope>
</reference>
<gene>
    <name evidence="14" type="primary">myo1g</name>
</gene>
<reference evidence="14" key="2">
    <citation type="submission" date="2025-08" db="UniProtKB">
        <authorList>
            <consortium name="Ensembl"/>
        </authorList>
    </citation>
    <scope>IDENTIFICATION</scope>
</reference>
<dbReference type="OrthoDB" id="6108017at2759"/>
<dbReference type="Pfam" id="PF06017">
    <property type="entry name" value="Myosin_TH1"/>
    <property type="match status" value="1"/>
</dbReference>
<dbReference type="PROSITE" id="PS51757">
    <property type="entry name" value="TH1"/>
    <property type="match status" value="1"/>
</dbReference>
<comment type="subcellular location">
    <subcellularLocation>
        <location evidence="1">Cell projection</location>
    </subcellularLocation>
    <subcellularLocation>
        <location evidence="2">Cytoplasm</location>
        <location evidence="2">Cell cortex</location>
    </subcellularLocation>
</comment>
<dbReference type="OMA" id="MTYGDIG"/>
<dbReference type="Gene3D" id="3.40.850.10">
    <property type="entry name" value="Kinesin motor domain"/>
    <property type="match status" value="1"/>
</dbReference>
<dbReference type="SMART" id="SM00242">
    <property type="entry name" value="MYSc"/>
    <property type="match status" value="1"/>
</dbReference>
<dbReference type="GO" id="GO:0005938">
    <property type="term" value="C:cell cortex"/>
    <property type="evidence" value="ECO:0007669"/>
    <property type="project" value="UniProtKB-SubCell"/>
</dbReference>
<dbReference type="InterPro" id="IPR036961">
    <property type="entry name" value="Kinesin_motor_dom_sf"/>
</dbReference>
<dbReference type="GO" id="GO:0005516">
    <property type="term" value="F:calmodulin binding"/>
    <property type="evidence" value="ECO:0007669"/>
    <property type="project" value="UniProtKB-KW"/>
</dbReference>
<dbReference type="GO" id="GO:0051015">
    <property type="term" value="F:actin filament binding"/>
    <property type="evidence" value="ECO:0007669"/>
    <property type="project" value="TreeGrafter"/>
</dbReference>
<name>A0A665W6S0_ECHNA</name>
<dbReference type="InterPro" id="IPR001609">
    <property type="entry name" value="Myosin_head_motor_dom-like"/>
</dbReference>
<evidence type="ECO:0000256" key="4">
    <source>
        <dbReference type="ARBA" id="ARBA00022741"/>
    </source>
</evidence>
<dbReference type="FunFam" id="1.10.10.820:FF:000001">
    <property type="entry name" value="Myosin heavy chain"/>
    <property type="match status" value="1"/>
</dbReference>
<evidence type="ECO:0000256" key="9">
    <source>
        <dbReference type="ARBA" id="ARBA00023203"/>
    </source>
</evidence>
<dbReference type="AlphaFoldDB" id="A0A665W6S0"/>
<dbReference type="Gene3D" id="1.20.58.530">
    <property type="match status" value="1"/>
</dbReference>
<dbReference type="Gene3D" id="1.10.10.820">
    <property type="match status" value="1"/>
</dbReference>
<dbReference type="FunFam" id="1.20.58.530:FF:000004">
    <property type="entry name" value="Unconventional myosin ID"/>
    <property type="match status" value="1"/>
</dbReference>
<protein>
    <submittedName>
        <fullName evidence="14">Unconventional myosin-Ig-like</fullName>
    </submittedName>
</protein>
<evidence type="ECO:0000256" key="11">
    <source>
        <dbReference type="PROSITE-ProRule" id="PRU00782"/>
    </source>
</evidence>
<dbReference type="InterPro" id="IPR027417">
    <property type="entry name" value="P-loop_NTPase"/>
</dbReference>
<evidence type="ECO:0000256" key="6">
    <source>
        <dbReference type="ARBA" id="ARBA00022860"/>
    </source>
</evidence>
<evidence type="ECO:0000256" key="10">
    <source>
        <dbReference type="ARBA" id="ARBA00023273"/>
    </source>
</evidence>
<dbReference type="Ensembl" id="ENSENLT00000040578.1">
    <property type="protein sequence ID" value="ENSENLP00000039551.1"/>
    <property type="gene ID" value="ENSENLG00000016950.1"/>
</dbReference>
<dbReference type="PANTHER" id="PTHR13140:SF381">
    <property type="entry name" value="UNCONVENTIONAL MYOSIN-IG"/>
    <property type="match status" value="1"/>
</dbReference>
<feature type="domain" description="Myosin motor" evidence="12">
    <location>
        <begin position="9"/>
        <end position="696"/>
    </location>
</feature>
<evidence type="ECO:0000256" key="8">
    <source>
        <dbReference type="ARBA" id="ARBA00023175"/>
    </source>
</evidence>
<dbReference type="PANTHER" id="PTHR13140">
    <property type="entry name" value="MYOSIN"/>
    <property type="match status" value="1"/>
</dbReference>
<dbReference type="GO" id="GO:0016459">
    <property type="term" value="C:myosin complex"/>
    <property type="evidence" value="ECO:0007669"/>
    <property type="project" value="UniProtKB-KW"/>
</dbReference>
<keyword evidence="8 11" id="KW-0505">Motor protein</keyword>
<accession>A0A665W6S0</accession>
<dbReference type="Gene3D" id="1.20.5.4820">
    <property type="match status" value="1"/>
</dbReference>
<dbReference type="GO" id="GO:0005902">
    <property type="term" value="C:microvillus"/>
    <property type="evidence" value="ECO:0007669"/>
    <property type="project" value="TreeGrafter"/>
</dbReference>
<comment type="similarity">
    <text evidence="3 11">Belongs to the TRAFAC class myosin-kinesin ATPase superfamily. Myosin family.</text>
</comment>
<evidence type="ECO:0000256" key="7">
    <source>
        <dbReference type="ARBA" id="ARBA00023123"/>
    </source>
</evidence>
<evidence type="ECO:0000256" key="2">
    <source>
        <dbReference type="ARBA" id="ARBA00004544"/>
    </source>
</evidence>
<dbReference type="SUPFAM" id="SSF52540">
    <property type="entry name" value="P-loop containing nucleoside triphosphate hydrolases"/>
    <property type="match status" value="1"/>
</dbReference>
<dbReference type="Pfam" id="PF00063">
    <property type="entry name" value="Myosin_head"/>
    <property type="match status" value="1"/>
</dbReference>
<keyword evidence="15" id="KW-1185">Reference proteome</keyword>
<dbReference type="InterPro" id="IPR036072">
    <property type="entry name" value="MYSc_Myo1"/>
</dbReference>
<feature type="binding site" evidence="11">
    <location>
        <begin position="102"/>
        <end position="109"/>
    </location>
    <ligand>
        <name>ATP</name>
        <dbReference type="ChEBI" id="CHEBI:30616"/>
    </ligand>
</feature>
<reference evidence="14" key="1">
    <citation type="submission" date="2021-04" db="EMBL/GenBank/DDBJ databases">
        <authorList>
            <consortium name="Wellcome Sanger Institute Data Sharing"/>
        </authorList>
    </citation>
    <scope>NUCLEOTIDE SEQUENCE [LARGE SCALE GENOMIC DNA]</scope>
</reference>
<dbReference type="GO" id="GO:0005524">
    <property type="term" value="F:ATP binding"/>
    <property type="evidence" value="ECO:0007669"/>
    <property type="project" value="UniProtKB-UniRule"/>
</dbReference>
<evidence type="ECO:0000256" key="1">
    <source>
        <dbReference type="ARBA" id="ARBA00004316"/>
    </source>
</evidence>
<dbReference type="Gene3D" id="1.20.120.720">
    <property type="entry name" value="Myosin VI head, motor domain, U50 subdomain"/>
    <property type="match status" value="1"/>
</dbReference>
<dbReference type="Proteomes" id="UP000472264">
    <property type="component" value="Chromosome 11"/>
</dbReference>
<keyword evidence="5 11" id="KW-0067">ATP-binding</keyword>
<sequence>MAELEGLEFGKSDFVLLDEVTMEQFMENLRLRFEKGRIYTYIGEVVVSVNPYRQMDIYGKDTIEAYRGRELYENPPHLYAVSDAAYKAMKRRAKDTCIVISGESGAGKTEASKYIMQYIAAITNPSQRAEVESVKNVLLKSNCVLEAFGNAKTNRNDNSSRFGKYMDINFNFNGDPTGGHINNYLLEKSRVVHQQEGERNFHSFYQLLRGGSEETLAAFHLQNDPAVYVYTKEGAATVTSNNDRTSHKAVISALEVIGFSKEEINSIYQILASILLLGNLQFESDGESVQILGQEAVNQISELTATEPESVSKTLLYRTVATGGGEVIEKGHTEQQACFGRDAFAKALYERLFGWIVGRINTVIEVKDYNPVLHGKNTVIGVLDIYGFEIFDNNSFEQFCINYCNEKLQQLFIELILQQEQAEYQREGITWQHIDYFNNQIIVDLVEQPHKGIISILDEACLTVGNVTDTVCLDSMDTKLAQHPHYTSRKLSPSDKSMEFQKHFRIRHYAGDVTYSVEGILDKNKDLLFQDFKRLMYNSTNPVLKEMWPDGQLSITEVTKRPLTAATLFKNSIVALVDKLACKEPYYVRCIKPNEMKSPMLFDDARCQHQVAYLGLLENVMVRRAGFAYRQPYARFLQRYKMTCEYTWPNHLMASDREAVEAIVTQHGFQDDVAYGHTKLFVRTPRSLFTLEQERAALIPILVLFLQKVWRGALARMRCRRMRAIYAIMGCYKRYKVKAHFWEVERRFANVRNMADYGKSVEWPTPPAALAQFHKNTVMLHRRWWARQIVKKIPPSDMLEVRAKVAALTALSGERKDWGISRAWERDYLANARDCPQTSSGFIRVSKELRNKDEYSQVLFSGFCRKVNRFNKSTDRSLLVTDKFVYKLEPKKQYKVMKRLPLDAFTGLSLTSGVDQMVVLHTSSEDDVLLCLQRGVLCPNQDRVGELVGALVDHFTRVRKVQFPVKVCRSAVQLHMRGKLKSVTVETKPGQAAADFKKSRDGFILLFPGN</sequence>
<keyword evidence="4 11" id="KW-0547">Nucleotide-binding</keyword>
<evidence type="ECO:0000256" key="5">
    <source>
        <dbReference type="ARBA" id="ARBA00022840"/>
    </source>
</evidence>
<evidence type="ECO:0000313" key="15">
    <source>
        <dbReference type="Proteomes" id="UP000472264"/>
    </source>
</evidence>
<evidence type="ECO:0000256" key="3">
    <source>
        <dbReference type="ARBA" id="ARBA00008314"/>
    </source>
</evidence>
<evidence type="ECO:0000259" key="12">
    <source>
        <dbReference type="PROSITE" id="PS51456"/>
    </source>
</evidence>
<feature type="domain" description="TH1" evidence="13">
    <location>
        <begin position="813"/>
        <end position="1009"/>
    </location>
</feature>
<proteinExistence type="inferred from homology"/>
<dbReference type="GO" id="GO:0006897">
    <property type="term" value="P:endocytosis"/>
    <property type="evidence" value="ECO:0007669"/>
    <property type="project" value="TreeGrafter"/>
</dbReference>
<keyword evidence="7 11" id="KW-0518">Myosin</keyword>
<dbReference type="FunCoup" id="A0A665W6S0">
    <property type="interactions" value="2"/>
</dbReference>
<dbReference type="InterPro" id="IPR010926">
    <property type="entry name" value="Myosin_TH1"/>
</dbReference>
<dbReference type="GO" id="GO:0007015">
    <property type="term" value="P:actin filament organization"/>
    <property type="evidence" value="ECO:0007669"/>
    <property type="project" value="TreeGrafter"/>
</dbReference>
<dbReference type="PROSITE" id="PS51456">
    <property type="entry name" value="MYOSIN_MOTOR"/>
    <property type="match status" value="1"/>
</dbReference>
<dbReference type="FunFam" id="1.20.5.4820:FF:000003">
    <property type="entry name" value="Unconventional myosin ID"/>
    <property type="match status" value="1"/>
</dbReference>
<dbReference type="PROSITE" id="PS50096">
    <property type="entry name" value="IQ"/>
    <property type="match status" value="1"/>
</dbReference>
<evidence type="ECO:0000313" key="14">
    <source>
        <dbReference type="Ensembl" id="ENSENLP00000039551.1"/>
    </source>
</evidence>
<keyword evidence="10" id="KW-0966">Cell projection</keyword>
<evidence type="ECO:0000259" key="13">
    <source>
        <dbReference type="PROSITE" id="PS51757"/>
    </source>
</evidence>
<keyword evidence="6" id="KW-0112">Calmodulin-binding</keyword>
<dbReference type="CDD" id="cd01378">
    <property type="entry name" value="MYSc_Myo1"/>
    <property type="match status" value="1"/>
</dbReference>